<dbReference type="Gene3D" id="2.40.330.10">
    <property type="entry name" value="DNA-binding pseudobarrel domain"/>
    <property type="match status" value="1"/>
</dbReference>
<dbReference type="CDD" id="cd10017">
    <property type="entry name" value="B3_DNA"/>
    <property type="match status" value="1"/>
</dbReference>
<reference evidence="12" key="1">
    <citation type="submission" date="2019-03" db="EMBL/GenBank/DDBJ databases">
        <authorList>
            <person name="Mank J."/>
            <person name="Almeida P."/>
        </authorList>
    </citation>
    <scope>NUCLEOTIDE SEQUENCE</scope>
    <source>
        <strain evidence="12">78183</strain>
    </source>
</reference>
<dbReference type="AlphaFoldDB" id="A0A6N2KE65"/>
<sequence>MASSSIKSCMNATCGVSTSSSGGWRKGWALRSGDFATLCDNCGSAYEQSVFCEVFHSKDSGWRECTSCGRRLHCGCIASKSMLELLDGGGVNCTSCSKSAGVSSVNGDEKPNGFGMSKIDDVGERQSASADNQLTTETKLMHLGNCIDRIATRNLLQLQSGATNGSYRKMKQEDILPPVGEIASTSFCNFNHVSNASFQNAKPEIHRTTAAKDLYESLAQTNLSISLGSSLGNPNPFPGGVVDEKVLPKATSPLQQGPRSRHLLPKPPKPALVMDANAGMVSQIRVARPPAEGRGRNQLLPRYWPRITDQELQQISGDPNSTIVPLFEKVLSASDAGRIGRLVLPKACAEAYFPPISQPEGLPLRIQDVKGKEWVFQFRFWPNNNSRMYVLEGVTPCIQSMKLQAGDTVTFSRMDPEGKLVMGFRKASNSIAMQDTQPSAIANGVPSSESYFPGVFENLPVISGYSGLLQSLKGSTDTHLSALSKHLHSASGDISWHKSEKQEARTRDGSLLPSLLAPERKRLRNIGSKSKRLLIDNLDALELKVTWEEAQDLLRPQPSIKPSIVTIEDHDFEEYEEPPVFGKTSIFVVRSIGGQEQWAQCDSCSKWRRLPIDVLLPPKWTCVDNAWDQSRCSCSAPEELAPMELENLQRQNKDFKKRRVTGSHRPAQEHESSGLDALANAAILGDAGEQSTTAVATTTRHPRHRPGCSCIVCIQPPSGKGKHKSTCTCNVCMTVKRRFKTLMMRKKKRQSEREAEIAQRTQHISGPKDEADVESSSKLASTPMDPSDNEARSGNELESKSQTNNLSNKLADSGKGHLDLNCHPDREEDSQAGLARVSMTSLLQVASLPLETYLKQNGLASLSEQQASSASHVPPQAGENGGRIDEDCQPASAAQEQESRGEVDDEPGPDQSQSDPI</sequence>
<dbReference type="EMBL" id="CAADRP010000180">
    <property type="protein sequence ID" value="VFU24391.1"/>
    <property type="molecule type" value="Genomic_DNA"/>
</dbReference>
<dbReference type="InterPro" id="IPR015300">
    <property type="entry name" value="DNA-bd_pseudobarrel_sf"/>
</dbReference>
<evidence type="ECO:0000256" key="5">
    <source>
        <dbReference type="ARBA" id="ARBA00023015"/>
    </source>
</evidence>
<name>A0A6N2KE65_SALVM</name>
<keyword evidence="4" id="KW-0862">Zinc</keyword>
<feature type="region of interest" description="Disordered" evidence="9">
    <location>
        <begin position="656"/>
        <end position="675"/>
    </location>
</feature>
<dbReference type="PANTHER" id="PTHR46245">
    <property type="entry name" value="B3 DOMAIN-CONTAINING PROTEIN OS07G0563300"/>
    <property type="match status" value="1"/>
</dbReference>
<evidence type="ECO:0000256" key="8">
    <source>
        <dbReference type="ARBA" id="ARBA00023242"/>
    </source>
</evidence>
<evidence type="ECO:0000256" key="6">
    <source>
        <dbReference type="ARBA" id="ARBA00023125"/>
    </source>
</evidence>
<keyword evidence="3" id="KW-0863">Zinc-finger</keyword>
<feature type="compositionally biased region" description="Low complexity" evidence="9">
    <location>
        <begin position="862"/>
        <end position="871"/>
    </location>
</feature>
<dbReference type="InterPro" id="IPR011124">
    <property type="entry name" value="Znf_CW"/>
</dbReference>
<evidence type="ECO:0000256" key="2">
    <source>
        <dbReference type="ARBA" id="ARBA00022723"/>
    </source>
</evidence>
<keyword evidence="8" id="KW-0539">Nucleus</keyword>
<accession>A0A6N2KE65</accession>
<dbReference type="Pfam" id="PF25813">
    <property type="entry name" value="zf_VAL1_N"/>
    <property type="match status" value="1"/>
</dbReference>
<dbReference type="SMART" id="SM01019">
    <property type="entry name" value="B3"/>
    <property type="match status" value="1"/>
</dbReference>
<dbReference type="Gene3D" id="3.30.40.100">
    <property type="match status" value="1"/>
</dbReference>
<gene>
    <name evidence="12" type="ORF">SVIM_LOCUS45892</name>
</gene>
<protein>
    <recommendedName>
        <fullName evidence="13">B3 domain-containing transcription repressor VAL2</fullName>
    </recommendedName>
</protein>
<evidence type="ECO:0000259" key="11">
    <source>
        <dbReference type="PROSITE" id="PS51050"/>
    </source>
</evidence>
<dbReference type="Pfam" id="PF02362">
    <property type="entry name" value="B3"/>
    <property type="match status" value="1"/>
</dbReference>
<evidence type="ECO:0000313" key="12">
    <source>
        <dbReference type="EMBL" id="VFU24391.1"/>
    </source>
</evidence>
<keyword evidence="5" id="KW-0805">Transcription regulation</keyword>
<dbReference type="InterPro" id="IPR057743">
    <property type="entry name" value="Zfn_VAL1-3_N"/>
</dbReference>
<dbReference type="PROSITE" id="PS51050">
    <property type="entry name" value="ZF_CW"/>
    <property type="match status" value="1"/>
</dbReference>
<feature type="domain" description="CW-type" evidence="11">
    <location>
        <begin position="592"/>
        <end position="642"/>
    </location>
</feature>
<evidence type="ECO:0000256" key="3">
    <source>
        <dbReference type="ARBA" id="ARBA00022771"/>
    </source>
</evidence>
<dbReference type="InterPro" id="IPR003340">
    <property type="entry name" value="B3_DNA-bd"/>
</dbReference>
<evidence type="ECO:0000256" key="7">
    <source>
        <dbReference type="ARBA" id="ARBA00023163"/>
    </source>
</evidence>
<evidence type="ECO:0000256" key="4">
    <source>
        <dbReference type="ARBA" id="ARBA00022833"/>
    </source>
</evidence>
<evidence type="ECO:0008006" key="13">
    <source>
        <dbReference type="Google" id="ProtNLM"/>
    </source>
</evidence>
<dbReference type="GO" id="GO:0008270">
    <property type="term" value="F:zinc ion binding"/>
    <property type="evidence" value="ECO:0007669"/>
    <property type="project" value="UniProtKB-KW"/>
</dbReference>
<dbReference type="GO" id="GO:0006355">
    <property type="term" value="P:regulation of DNA-templated transcription"/>
    <property type="evidence" value="ECO:0007669"/>
    <property type="project" value="UniProtKB-ARBA"/>
</dbReference>
<feature type="region of interest" description="Disordered" evidence="9">
    <location>
        <begin position="743"/>
        <end position="833"/>
    </location>
</feature>
<dbReference type="SUPFAM" id="SSF101936">
    <property type="entry name" value="DNA-binding pseudobarrel domain"/>
    <property type="match status" value="1"/>
</dbReference>
<feature type="region of interest" description="Disordered" evidence="9">
    <location>
        <begin position="862"/>
        <end position="917"/>
    </location>
</feature>
<evidence type="ECO:0000259" key="10">
    <source>
        <dbReference type="PROSITE" id="PS50863"/>
    </source>
</evidence>
<keyword evidence="7" id="KW-0804">Transcription</keyword>
<dbReference type="PROSITE" id="PS50863">
    <property type="entry name" value="B3"/>
    <property type="match status" value="1"/>
</dbReference>
<comment type="subcellular location">
    <subcellularLocation>
        <location evidence="1">Nucleus</location>
    </subcellularLocation>
</comment>
<feature type="domain" description="TF-B3" evidence="10">
    <location>
        <begin position="327"/>
        <end position="428"/>
    </location>
</feature>
<keyword evidence="2" id="KW-0479">Metal-binding</keyword>
<feature type="compositionally biased region" description="Polar residues" evidence="9">
    <location>
        <begin position="800"/>
        <end position="810"/>
    </location>
</feature>
<proteinExistence type="predicted"/>
<organism evidence="12">
    <name type="scientific">Salix viminalis</name>
    <name type="common">Common osier</name>
    <name type="synonym">Basket willow</name>
    <dbReference type="NCBI Taxonomy" id="40686"/>
    <lineage>
        <taxon>Eukaryota</taxon>
        <taxon>Viridiplantae</taxon>
        <taxon>Streptophyta</taxon>
        <taxon>Embryophyta</taxon>
        <taxon>Tracheophyta</taxon>
        <taxon>Spermatophyta</taxon>
        <taxon>Magnoliopsida</taxon>
        <taxon>eudicotyledons</taxon>
        <taxon>Gunneridae</taxon>
        <taxon>Pentapetalae</taxon>
        <taxon>rosids</taxon>
        <taxon>fabids</taxon>
        <taxon>Malpighiales</taxon>
        <taxon>Salicaceae</taxon>
        <taxon>Saliceae</taxon>
        <taxon>Salix</taxon>
    </lineage>
</organism>
<feature type="compositionally biased region" description="Basic and acidic residues" evidence="9">
    <location>
        <begin position="812"/>
        <end position="826"/>
    </location>
</feature>
<evidence type="ECO:0000256" key="9">
    <source>
        <dbReference type="SAM" id="MobiDB-lite"/>
    </source>
</evidence>
<dbReference type="PANTHER" id="PTHR46245:SF2">
    <property type="entry name" value="B3 DOMAIN-CONTAINING TRANSCRIPTION REPRESSOR VAL2"/>
    <property type="match status" value="1"/>
</dbReference>
<evidence type="ECO:0000256" key="1">
    <source>
        <dbReference type="ARBA" id="ARBA00004123"/>
    </source>
</evidence>
<dbReference type="GO" id="GO:0005634">
    <property type="term" value="C:nucleus"/>
    <property type="evidence" value="ECO:0007669"/>
    <property type="project" value="UniProtKB-SubCell"/>
</dbReference>
<feature type="compositionally biased region" description="Basic and acidic residues" evidence="9">
    <location>
        <begin position="789"/>
        <end position="799"/>
    </location>
</feature>
<keyword evidence="6" id="KW-0238">DNA-binding</keyword>
<dbReference type="GO" id="GO:0003677">
    <property type="term" value="F:DNA binding"/>
    <property type="evidence" value="ECO:0007669"/>
    <property type="project" value="UniProtKB-KW"/>
</dbReference>
<dbReference type="Pfam" id="PF07496">
    <property type="entry name" value="zf-CW"/>
    <property type="match status" value="1"/>
</dbReference>
<dbReference type="FunFam" id="2.40.330.10:FF:000006">
    <property type="entry name" value="B3 domain-containing transcription repressor VAL1"/>
    <property type="match status" value="1"/>
</dbReference>